<dbReference type="GO" id="GO:0016301">
    <property type="term" value="F:kinase activity"/>
    <property type="evidence" value="ECO:0007669"/>
    <property type="project" value="UniProtKB-KW"/>
</dbReference>
<evidence type="ECO:0000256" key="4">
    <source>
        <dbReference type="ARBA" id="ARBA00022679"/>
    </source>
</evidence>
<keyword evidence="5 10" id="KW-0418">Kinase</keyword>
<dbReference type="Proteomes" id="UP001595528">
    <property type="component" value="Unassembled WGS sequence"/>
</dbReference>
<evidence type="ECO:0000256" key="7">
    <source>
        <dbReference type="SAM" id="MobiDB-lite"/>
    </source>
</evidence>
<dbReference type="InterPro" id="IPR003661">
    <property type="entry name" value="HisK_dim/P_dom"/>
</dbReference>
<keyword evidence="6" id="KW-0902">Two-component regulatory system</keyword>
<reference evidence="11" key="1">
    <citation type="journal article" date="2019" name="Int. J. Syst. Evol. Microbiol.">
        <title>The Global Catalogue of Microorganisms (GCM) 10K type strain sequencing project: providing services to taxonomists for standard genome sequencing and annotation.</title>
        <authorList>
            <consortium name="The Broad Institute Genomics Platform"/>
            <consortium name="The Broad Institute Genome Sequencing Center for Infectious Disease"/>
            <person name="Wu L."/>
            <person name="Ma J."/>
        </authorList>
    </citation>
    <scope>NUCLEOTIDE SEQUENCE [LARGE SCALE GENOMIC DNA]</scope>
    <source>
        <strain evidence="11">KCTC 42964</strain>
    </source>
</reference>
<dbReference type="Pfam" id="PF00512">
    <property type="entry name" value="HisKA"/>
    <property type="match status" value="1"/>
</dbReference>
<feature type="transmembrane region" description="Helical" evidence="8">
    <location>
        <begin position="73"/>
        <end position="90"/>
    </location>
</feature>
<dbReference type="EMBL" id="JBHRTR010000025">
    <property type="protein sequence ID" value="MFC3227683.1"/>
    <property type="molecule type" value="Genomic_DNA"/>
</dbReference>
<keyword evidence="4" id="KW-0808">Transferase</keyword>
<keyword evidence="11" id="KW-1185">Reference proteome</keyword>
<dbReference type="InterPro" id="IPR036097">
    <property type="entry name" value="HisK_dim/P_sf"/>
</dbReference>
<dbReference type="SMART" id="SM00387">
    <property type="entry name" value="HATPase_c"/>
    <property type="match status" value="1"/>
</dbReference>
<dbReference type="InterPro" id="IPR036890">
    <property type="entry name" value="HATPase_C_sf"/>
</dbReference>
<name>A0ABV7KZ38_9PROT</name>
<dbReference type="SUPFAM" id="SSF55874">
    <property type="entry name" value="ATPase domain of HSP90 chaperone/DNA topoisomerase II/histidine kinase"/>
    <property type="match status" value="1"/>
</dbReference>
<dbReference type="InterPro" id="IPR004358">
    <property type="entry name" value="Sig_transdc_His_kin-like_C"/>
</dbReference>
<keyword evidence="8" id="KW-1133">Transmembrane helix</keyword>
<dbReference type="SUPFAM" id="SSF47384">
    <property type="entry name" value="Homodimeric domain of signal transducing histidine kinase"/>
    <property type="match status" value="1"/>
</dbReference>
<evidence type="ECO:0000256" key="3">
    <source>
        <dbReference type="ARBA" id="ARBA00022553"/>
    </source>
</evidence>
<dbReference type="CDD" id="cd00082">
    <property type="entry name" value="HisKA"/>
    <property type="match status" value="1"/>
</dbReference>
<evidence type="ECO:0000313" key="11">
    <source>
        <dbReference type="Proteomes" id="UP001595528"/>
    </source>
</evidence>
<gene>
    <name evidence="10" type="ORF">ACFOGJ_10600</name>
</gene>
<evidence type="ECO:0000256" key="8">
    <source>
        <dbReference type="SAM" id="Phobius"/>
    </source>
</evidence>
<organism evidence="10 11">
    <name type="scientific">Marinibaculum pumilum</name>
    <dbReference type="NCBI Taxonomy" id="1766165"/>
    <lineage>
        <taxon>Bacteria</taxon>
        <taxon>Pseudomonadati</taxon>
        <taxon>Pseudomonadota</taxon>
        <taxon>Alphaproteobacteria</taxon>
        <taxon>Rhodospirillales</taxon>
        <taxon>Rhodospirillaceae</taxon>
        <taxon>Marinibaculum</taxon>
    </lineage>
</organism>
<dbReference type="InterPro" id="IPR005467">
    <property type="entry name" value="His_kinase_dom"/>
</dbReference>
<feature type="domain" description="Histidine kinase" evidence="9">
    <location>
        <begin position="211"/>
        <end position="432"/>
    </location>
</feature>
<accession>A0ABV7KZ38</accession>
<evidence type="ECO:0000256" key="6">
    <source>
        <dbReference type="ARBA" id="ARBA00023012"/>
    </source>
</evidence>
<keyword evidence="8" id="KW-0812">Transmembrane</keyword>
<dbReference type="Gene3D" id="3.30.565.10">
    <property type="entry name" value="Histidine kinase-like ATPase, C-terminal domain"/>
    <property type="match status" value="1"/>
</dbReference>
<dbReference type="PRINTS" id="PR00344">
    <property type="entry name" value="BCTRLSENSOR"/>
</dbReference>
<dbReference type="CDD" id="cd00075">
    <property type="entry name" value="HATPase"/>
    <property type="match status" value="1"/>
</dbReference>
<evidence type="ECO:0000256" key="1">
    <source>
        <dbReference type="ARBA" id="ARBA00000085"/>
    </source>
</evidence>
<evidence type="ECO:0000313" key="10">
    <source>
        <dbReference type="EMBL" id="MFC3227683.1"/>
    </source>
</evidence>
<dbReference type="EC" id="2.7.13.3" evidence="2"/>
<protein>
    <recommendedName>
        <fullName evidence="2">histidine kinase</fullName>
        <ecNumber evidence="2">2.7.13.3</ecNumber>
    </recommendedName>
</protein>
<dbReference type="PANTHER" id="PTHR43711">
    <property type="entry name" value="TWO-COMPONENT HISTIDINE KINASE"/>
    <property type="match status" value="1"/>
</dbReference>
<keyword evidence="8" id="KW-0472">Membrane</keyword>
<dbReference type="Pfam" id="PF02518">
    <property type="entry name" value="HATPase_c"/>
    <property type="match status" value="1"/>
</dbReference>
<evidence type="ECO:0000259" key="9">
    <source>
        <dbReference type="PROSITE" id="PS50109"/>
    </source>
</evidence>
<dbReference type="Gene3D" id="1.10.287.130">
    <property type="match status" value="1"/>
</dbReference>
<dbReference type="SMART" id="SM00388">
    <property type="entry name" value="HisKA"/>
    <property type="match status" value="1"/>
</dbReference>
<dbReference type="PROSITE" id="PS50109">
    <property type="entry name" value="HIS_KIN"/>
    <property type="match status" value="1"/>
</dbReference>
<keyword evidence="3" id="KW-0597">Phosphoprotein</keyword>
<dbReference type="RefSeq" id="WP_379900058.1">
    <property type="nucleotide sequence ID" value="NZ_JBHRTR010000025.1"/>
</dbReference>
<proteinExistence type="predicted"/>
<dbReference type="InterPro" id="IPR003594">
    <property type="entry name" value="HATPase_dom"/>
</dbReference>
<comment type="caution">
    <text evidence="10">The sequence shown here is derived from an EMBL/GenBank/DDBJ whole genome shotgun (WGS) entry which is preliminary data.</text>
</comment>
<evidence type="ECO:0000256" key="2">
    <source>
        <dbReference type="ARBA" id="ARBA00012438"/>
    </source>
</evidence>
<dbReference type="InterPro" id="IPR050736">
    <property type="entry name" value="Sensor_HK_Regulatory"/>
</dbReference>
<dbReference type="PANTHER" id="PTHR43711:SF26">
    <property type="entry name" value="SENSOR HISTIDINE KINASE RCSC"/>
    <property type="match status" value="1"/>
</dbReference>
<evidence type="ECO:0000256" key="5">
    <source>
        <dbReference type="ARBA" id="ARBA00022777"/>
    </source>
</evidence>
<comment type="catalytic activity">
    <reaction evidence="1">
        <text>ATP + protein L-histidine = ADP + protein N-phospho-L-histidine.</text>
        <dbReference type="EC" id="2.7.13.3"/>
    </reaction>
</comment>
<feature type="region of interest" description="Disordered" evidence="7">
    <location>
        <begin position="434"/>
        <end position="453"/>
    </location>
</feature>
<feature type="transmembrane region" description="Helical" evidence="8">
    <location>
        <begin position="102"/>
        <end position="123"/>
    </location>
</feature>
<sequence length="453" mass="49287">MIPAASLPATRTRAVWIGSLSGAIAARAPALSENSTLLRQRRSVDRCPGPENVPWRDIASARQQAIGTKSVNTALPIFICLLVITLYFLSQRRHMSSMVRGSANLVSAGMILLCLTGFLDTLFLGPDPLWPLLQQRTDLAEVLMSWVGYPSGLLLVGLGLRQWLPALFRLDSEIRRREEAELAARQQAVELMEASLQADLANRAKGRFLAHMSHELRTPLNAILGFSEMLRLEPFGPLGDPRYAGYVVDIHRSGSHLLHLVNDVLDLSKIDAGLEELNDAPMELAVVADEVERLFRPGFQKARVALQVDHDSLRQRLNYDRTKLSRVLINLLGNAMKFTPRDGTVRIHGGRAPGGGMTIIVQDNGVGMSAEQKQVALTAFGQADNRIRHENEGSGLGLPIVKSLVELHGGSLAIDSEPGRGTKVTILVPPDRLLPAEEDASPGALPRTLPGAG</sequence>